<sequence>MLWLTSNIQPHFAMAHGTNVPLTPATRHIHILGWTDLAFERMCLLAKLRQNAGIASPRFLKLRDVARVYTQVGWRVIARLHCTVCATGSAGEHLDTSVLHLHDLKFSELLYVDLCSLDLFLLVSLIHLTAMPLGDCMLQLLASWSVPGTRT</sequence>
<protein>
    <submittedName>
        <fullName evidence="1">Uncharacterized protein</fullName>
    </submittedName>
</protein>
<dbReference type="EMBL" id="JACAZH010000057">
    <property type="protein sequence ID" value="KAF7333240.1"/>
    <property type="molecule type" value="Genomic_DNA"/>
</dbReference>
<evidence type="ECO:0000313" key="1">
    <source>
        <dbReference type="EMBL" id="KAF7333240.1"/>
    </source>
</evidence>
<organism evidence="1 3">
    <name type="scientific">Mycena sanguinolenta</name>
    <dbReference type="NCBI Taxonomy" id="230812"/>
    <lineage>
        <taxon>Eukaryota</taxon>
        <taxon>Fungi</taxon>
        <taxon>Dikarya</taxon>
        <taxon>Basidiomycota</taxon>
        <taxon>Agaricomycotina</taxon>
        <taxon>Agaricomycetes</taxon>
        <taxon>Agaricomycetidae</taxon>
        <taxon>Agaricales</taxon>
        <taxon>Marasmiineae</taxon>
        <taxon>Mycenaceae</taxon>
        <taxon>Mycena</taxon>
    </lineage>
</organism>
<proteinExistence type="predicted"/>
<accession>A0A8H6X2K1</accession>
<gene>
    <name evidence="1" type="ORF">MSAN_02426100</name>
    <name evidence="2" type="ORF">MSAN_02427900</name>
</gene>
<dbReference type="AlphaFoldDB" id="A0A8H6X2K1"/>
<comment type="caution">
    <text evidence="1">The sequence shown here is derived from an EMBL/GenBank/DDBJ whole genome shotgun (WGS) entry which is preliminary data.</text>
</comment>
<dbReference type="Proteomes" id="UP000623467">
    <property type="component" value="Unassembled WGS sequence"/>
</dbReference>
<keyword evidence="3" id="KW-1185">Reference proteome</keyword>
<evidence type="ECO:0000313" key="2">
    <source>
        <dbReference type="EMBL" id="KAF7333258.1"/>
    </source>
</evidence>
<dbReference type="EMBL" id="JACAZH010000057">
    <property type="protein sequence ID" value="KAF7333258.1"/>
    <property type="molecule type" value="Genomic_DNA"/>
</dbReference>
<reference evidence="1" key="1">
    <citation type="submission" date="2020-05" db="EMBL/GenBank/DDBJ databases">
        <title>Mycena genomes resolve the evolution of fungal bioluminescence.</title>
        <authorList>
            <person name="Tsai I.J."/>
        </authorList>
    </citation>
    <scope>NUCLEOTIDE SEQUENCE</scope>
    <source>
        <strain evidence="1">160909Yilan</strain>
    </source>
</reference>
<evidence type="ECO:0000313" key="3">
    <source>
        <dbReference type="Proteomes" id="UP000623467"/>
    </source>
</evidence>
<name>A0A8H6X2K1_9AGAR</name>